<evidence type="ECO:0000256" key="2">
    <source>
        <dbReference type="ARBA" id="ARBA00022679"/>
    </source>
</evidence>
<evidence type="ECO:0008006" key="5">
    <source>
        <dbReference type="Google" id="ProtNLM"/>
    </source>
</evidence>
<dbReference type="GO" id="GO:0005975">
    <property type="term" value="P:carbohydrate metabolic process"/>
    <property type="evidence" value="ECO:0007669"/>
    <property type="project" value="InterPro"/>
</dbReference>
<proteinExistence type="predicted"/>
<keyword evidence="4" id="KW-1185">Reference proteome</keyword>
<dbReference type="PANTHER" id="PTHR11927:SF9">
    <property type="entry name" value="L-FUCOSYLTRANSFERASE"/>
    <property type="match status" value="1"/>
</dbReference>
<comment type="caution">
    <text evidence="3">The sequence shown here is derived from an EMBL/GenBank/DDBJ whole genome shotgun (WGS) entry which is preliminary data.</text>
</comment>
<dbReference type="Pfam" id="PF01531">
    <property type="entry name" value="Glyco_transf_11"/>
    <property type="match status" value="1"/>
</dbReference>
<dbReference type="PANTHER" id="PTHR11927">
    <property type="entry name" value="GALACTOSIDE 2-L-FUCOSYLTRANSFERASE"/>
    <property type="match status" value="1"/>
</dbReference>
<dbReference type="HOGENOM" id="CLU_069316_0_0_10"/>
<evidence type="ECO:0000313" key="4">
    <source>
        <dbReference type="Proteomes" id="UP000005150"/>
    </source>
</evidence>
<evidence type="ECO:0000256" key="1">
    <source>
        <dbReference type="ARBA" id="ARBA00022676"/>
    </source>
</evidence>
<keyword evidence="1" id="KW-0328">Glycosyltransferase</keyword>
<gene>
    <name evidence="3" type="ORF">HMPREF1071_01437</name>
</gene>
<dbReference type="GO" id="GO:0016020">
    <property type="term" value="C:membrane"/>
    <property type="evidence" value="ECO:0007669"/>
    <property type="project" value="InterPro"/>
</dbReference>
<accession>I9TC25</accession>
<dbReference type="GO" id="GO:0008107">
    <property type="term" value="F:galactoside 2-alpha-L-fucosyltransferase activity"/>
    <property type="evidence" value="ECO:0007669"/>
    <property type="project" value="InterPro"/>
</dbReference>
<name>I9TC25_9BACE</name>
<organism evidence="3 4">
    <name type="scientific">Bacteroides salyersiae CL02T12C01</name>
    <dbReference type="NCBI Taxonomy" id="997887"/>
    <lineage>
        <taxon>Bacteria</taxon>
        <taxon>Pseudomonadati</taxon>
        <taxon>Bacteroidota</taxon>
        <taxon>Bacteroidia</taxon>
        <taxon>Bacteroidales</taxon>
        <taxon>Bacteroidaceae</taxon>
        <taxon>Bacteroides</taxon>
    </lineage>
</organism>
<dbReference type="AlphaFoldDB" id="I9TC25"/>
<dbReference type="EMBL" id="AGXV01000020">
    <property type="protein sequence ID" value="EIY66676.1"/>
    <property type="molecule type" value="Genomic_DNA"/>
</dbReference>
<keyword evidence="2" id="KW-0808">Transferase</keyword>
<dbReference type="CDD" id="cd11301">
    <property type="entry name" value="Fut1_Fut2_like"/>
    <property type="match status" value="1"/>
</dbReference>
<evidence type="ECO:0000313" key="3">
    <source>
        <dbReference type="EMBL" id="EIY66676.1"/>
    </source>
</evidence>
<dbReference type="Proteomes" id="UP000005150">
    <property type="component" value="Unassembled WGS sequence"/>
</dbReference>
<protein>
    <recommendedName>
        <fullName evidence="5">Alpha-1,2-fucosyltransferase</fullName>
    </recommendedName>
</protein>
<dbReference type="InterPro" id="IPR002516">
    <property type="entry name" value="Glyco_trans_11"/>
</dbReference>
<dbReference type="PATRIC" id="fig|997887.3.peg.1512"/>
<sequence length="272" mass="31804">MDGGICSQMYQYLVGALFIQKGYKVCYDLSFYKEWGTDLNHQFVRNFDLLKAFPYLKLEQASNMDISIYKKEYYYPGNHTVPRSEDYSFIEKNPPIYLGGYYLLPLELYLNTFRKLFHLNPQILDIPNNLLCEEIKSQTNSIAVHVRRGDLKVEVYAYGKPASSDYFKNAITYFKDRKAYFYFFSDEPDWVSQTLLPLLPLSDNYKVVSINGSDKGYMDLYLIAYCKHQITSKGSLGKYGALLMDNPRKTVILCDDETEYSWKPLFHNPVFI</sequence>
<reference evidence="3 4" key="1">
    <citation type="submission" date="2012-02" db="EMBL/GenBank/DDBJ databases">
        <title>The Genome Sequence of Bacteroides salyersiae CL02T12C01.</title>
        <authorList>
            <consortium name="The Broad Institute Genome Sequencing Platform"/>
            <person name="Earl A."/>
            <person name="Ward D."/>
            <person name="Feldgarden M."/>
            <person name="Gevers D."/>
            <person name="Zitomersky N.L."/>
            <person name="Coyne M.J."/>
            <person name="Comstock L.E."/>
            <person name="Young S.K."/>
            <person name="Zeng Q."/>
            <person name="Gargeya S."/>
            <person name="Fitzgerald M."/>
            <person name="Haas B."/>
            <person name="Abouelleil A."/>
            <person name="Alvarado L."/>
            <person name="Arachchi H.M."/>
            <person name="Berlin A."/>
            <person name="Chapman S.B."/>
            <person name="Gearin G."/>
            <person name="Goldberg J."/>
            <person name="Griggs A."/>
            <person name="Gujja S."/>
            <person name="Hansen M."/>
            <person name="Heiman D."/>
            <person name="Howarth C."/>
            <person name="Larimer J."/>
            <person name="Lui A."/>
            <person name="MacDonald P.J.P."/>
            <person name="McCowen C."/>
            <person name="Montmayeur A."/>
            <person name="Murphy C."/>
            <person name="Neiman D."/>
            <person name="Pearson M."/>
            <person name="Priest M."/>
            <person name="Roberts A."/>
            <person name="Saif S."/>
            <person name="Shea T."/>
            <person name="Sisk P."/>
            <person name="Stolte C."/>
            <person name="Sykes S."/>
            <person name="Wortman J."/>
            <person name="Nusbaum C."/>
            <person name="Birren B."/>
        </authorList>
    </citation>
    <scope>NUCLEOTIDE SEQUENCE [LARGE SCALE GENOMIC DNA]</scope>
    <source>
        <strain evidence="3 4">CL02T12C01</strain>
    </source>
</reference>